<organism evidence="1 2">
    <name type="scientific">Candidatus Sediminicultor quintus</name>
    <dbReference type="NCBI Taxonomy" id="1797291"/>
    <lineage>
        <taxon>Bacteria</taxon>
        <taxon>Pseudomonadati</taxon>
        <taxon>Atribacterota</taxon>
        <taxon>Candidatus Phoenicimicrobiia</taxon>
        <taxon>Candidatus Pheonicimicrobiales</taxon>
        <taxon>Candidatus Phoenicimicrobiaceae</taxon>
        <taxon>Candidatus Sediminicultor</taxon>
    </lineage>
</organism>
<dbReference type="SUPFAM" id="SSF89260">
    <property type="entry name" value="Collagen-binding domain"/>
    <property type="match status" value="2"/>
</dbReference>
<comment type="caution">
    <text evidence="1">The sequence shown here is derived from an EMBL/GenBank/DDBJ whole genome shotgun (WGS) entry which is preliminary data.</text>
</comment>
<evidence type="ECO:0000313" key="2">
    <source>
        <dbReference type="Proteomes" id="UP000177701"/>
    </source>
</evidence>
<dbReference type="STRING" id="1797291.A2V47_02275"/>
<dbReference type="Proteomes" id="UP000177701">
    <property type="component" value="Unassembled WGS sequence"/>
</dbReference>
<name>A0A1F5A8W4_9BACT</name>
<evidence type="ECO:0000313" key="1">
    <source>
        <dbReference type="EMBL" id="OGD15001.1"/>
    </source>
</evidence>
<reference evidence="1 2" key="1">
    <citation type="journal article" date="2016" name="Nat. Commun.">
        <title>Thousands of microbial genomes shed light on interconnected biogeochemical processes in an aquifer system.</title>
        <authorList>
            <person name="Anantharaman K."/>
            <person name="Brown C.T."/>
            <person name="Hug L.A."/>
            <person name="Sharon I."/>
            <person name="Castelle C.J."/>
            <person name="Probst A.J."/>
            <person name="Thomas B.C."/>
            <person name="Singh A."/>
            <person name="Wilkins M.J."/>
            <person name="Karaoz U."/>
            <person name="Brodie E.L."/>
            <person name="Williams K.H."/>
            <person name="Hubbard S.S."/>
            <person name="Banfield J.F."/>
        </authorList>
    </citation>
    <scope>NUCLEOTIDE SEQUENCE [LARGE SCALE GENOMIC DNA]</scope>
</reference>
<dbReference type="Gene3D" id="2.60.120.380">
    <property type="match status" value="2"/>
</dbReference>
<accession>A0A1F5A8W4</accession>
<proteinExistence type="predicted"/>
<sequence length="595" mass="65851">MKIKKIFILLIFFSIFSFMNITVCTANSSNLPKIFNTNGDLINGWYWLRDNPLQHYAQWTFENIPSGDNDLILDITALATDRQNGGRGFPAEFLLIYEVPGGNVFVAQKVTLPNISSPSDSVGYTCQGQVTIPRLVLQGASVLFVRAERISSNTNHVAFKKGSIEIAEITGEEIFPPYQENQFYQGSQLPDTNNQNEAFLIQPGIYHGSLGGQITGSQIDKEDWYSLNLQEGQIINLQLTQPSGGSFTIYLRRPGSTSNLGYMVTQDNIRNLQHVADISGIWFIRINRSSGEGNYQLSVDIQNQNDAGSNHDAGDSFDDSIALYPGVFTGFLNRADTVDWYNINLLEGQIISLQLFMPPEANFKLYLYRPGSTSSRAVSPTSQGNMTTLQDTADVSGIWGIKVTRSSGEGDYQLSINISGYPSGQIDQSQSFSAQGFTANKFRSNGSLIQGWYWLRDSALKHYAEWTFENIPSGNTNLTLDITALATNQADGRRGFPARFKLIYGFPGSGSMGGVFQTIDVTLPNVSPSTDPVGYTCHGLITIPRSFIAGVTTFFFRVERISPNDNHVAFNQESITLFTEEPSSDYRKIQGSETK</sequence>
<gene>
    <name evidence="1" type="ORF">A2V47_02275</name>
</gene>
<evidence type="ECO:0008006" key="3">
    <source>
        <dbReference type="Google" id="ProtNLM"/>
    </source>
</evidence>
<dbReference type="AlphaFoldDB" id="A0A1F5A8W4"/>
<protein>
    <recommendedName>
        <fullName evidence="3">Peptidase C-terminal archaeal/bacterial domain-containing protein</fullName>
    </recommendedName>
</protein>
<dbReference type="EMBL" id="MEYH01000070">
    <property type="protein sequence ID" value="OGD15001.1"/>
    <property type="molecule type" value="Genomic_DNA"/>
</dbReference>